<name>A0A0B5IIK5_9ACTN</name>
<keyword evidence="3" id="KW-0547">Nucleotide-binding</keyword>
<comment type="subcellular location">
    <subcellularLocation>
        <location evidence="1">Cell membrane</location>
        <topology evidence="1">Multi-pass membrane protein</topology>
    </subcellularLocation>
</comment>
<feature type="domain" description="ABC transporter" evidence="8">
    <location>
        <begin position="334"/>
        <end position="580"/>
    </location>
</feature>
<dbReference type="InterPro" id="IPR017871">
    <property type="entry name" value="ABC_transporter-like_CS"/>
</dbReference>
<protein>
    <recommendedName>
        <fullName evidence="8">ABC transporter domain-containing protein</fullName>
    </recommendedName>
</protein>
<dbReference type="SUPFAM" id="SSF52540">
    <property type="entry name" value="P-loop containing nucleoside triphosphate hydrolases"/>
    <property type="match status" value="1"/>
</dbReference>
<dbReference type="PANTHER" id="PTHR24221">
    <property type="entry name" value="ATP-BINDING CASSETTE SUB-FAMILY B"/>
    <property type="match status" value="1"/>
</dbReference>
<evidence type="ECO:0000313" key="9">
    <source>
        <dbReference type="EMBL" id="AJF69513.1"/>
    </source>
</evidence>
<organism evidence="9 10">
    <name type="scientific">Streptomyces vietnamensis</name>
    <dbReference type="NCBI Taxonomy" id="362257"/>
    <lineage>
        <taxon>Bacteria</taxon>
        <taxon>Bacillati</taxon>
        <taxon>Actinomycetota</taxon>
        <taxon>Actinomycetes</taxon>
        <taxon>Kitasatosporales</taxon>
        <taxon>Streptomycetaceae</taxon>
        <taxon>Streptomyces</taxon>
    </lineage>
</organism>
<keyword evidence="10" id="KW-1185">Reference proteome</keyword>
<reference evidence="9 10" key="1">
    <citation type="submission" date="2014-12" db="EMBL/GenBank/DDBJ databases">
        <title>Complete genome sequence of Streptomyces vietnamensis strain GIMV4.0001, a genetic manipulable producer of the benzoisochromanequinone antibiotic granaticin.</title>
        <authorList>
            <person name="Deng M.R."/>
            <person name="Guo J."/>
            <person name="Ma L.Y."/>
            <person name="Feng G.D."/>
            <person name="Mo C.Y."/>
            <person name="Zhu H.H."/>
        </authorList>
    </citation>
    <scope>NUCLEOTIDE SEQUENCE [LARGE SCALE GENOMIC DNA]</scope>
    <source>
        <strain evidence="10">GIMV4.0001</strain>
    </source>
</reference>
<feature type="transmembrane region" description="Helical" evidence="7">
    <location>
        <begin position="237"/>
        <end position="263"/>
    </location>
</feature>
<dbReference type="Gene3D" id="1.20.1560.10">
    <property type="entry name" value="ABC transporter type 1, transmembrane domain"/>
    <property type="match status" value="1"/>
</dbReference>
<dbReference type="Gene3D" id="3.40.50.300">
    <property type="entry name" value="P-loop containing nucleotide triphosphate hydrolases"/>
    <property type="match status" value="1"/>
</dbReference>
<evidence type="ECO:0000313" key="10">
    <source>
        <dbReference type="Proteomes" id="UP000031774"/>
    </source>
</evidence>
<evidence type="ECO:0000256" key="3">
    <source>
        <dbReference type="ARBA" id="ARBA00022741"/>
    </source>
</evidence>
<dbReference type="Pfam" id="PF00005">
    <property type="entry name" value="ABC_tran"/>
    <property type="match status" value="1"/>
</dbReference>
<evidence type="ECO:0000259" key="8">
    <source>
        <dbReference type="PROSITE" id="PS50893"/>
    </source>
</evidence>
<evidence type="ECO:0000256" key="5">
    <source>
        <dbReference type="ARBA" id="ARBA00022989"/>
    </source>
</evidence>
<keyword evidence="5 7" id="KW-1133">Transmembrane helix</keyword>
<dbReference type="InterPro" id="IPR039421">
    <property type="entry name" value="Type_1_exporter"/>
</dbReference>
<dbReference type="PANTHER" id="PTHR24221:SF654">
    <property type="entry name" value="ATP-BINDING CASSETTE SUB-FAMILY B MEMBER 6"/>
    <property type="match status" value="1"/>
</dbReference>
<evidence type="ECO:0000256" key="4">
    <source>
        <dbReference type="ARBA" id="ARBA00022840"/>
    </source>
</evidence>
<dbReference type="EMBL" id="CP010407">
    <property type="protein sequence ID" value="AJF69513.1"/>
    <property type="molecule type" value="Genomic_DNA"/>
</dbReference>
<dbReference type="InterPro" id="IPR036640">
    <property type="entry name" value="ABC1_TM_sf"/>
</dbReference>
<dbReference type="AlphaFoldDB" id="A0A0B5IIK5"/>
<dbReference type="SMART" id="SM00382">
    <property type="entry name" value="AAA"/>
    <property type="match status" value="1"/>
</dbReference>
<dbReference type="GO" id="GO:0005524">
    <property type="term" value="F:ATP binding"/>
    <property type="evidence" value="ECO:0007669"/>
    <property type="project" value="UniProtKB-KW"/>
</dbReference>
<dbReference type="InterPro" id="IPR003439">
    <property type="entry name" value="ABC_transporter-like_ATP-bd"/>
</dbReference>
<accession>A0A0B5IIK5</accession>
<dbReference type="Proteomes" id="UP000031774">
    <property type="component" value="Chromosome"/>
</dbReference>
<keyword evidence="6 7" id="KW-0472">Membrane</keyword>
<evidence type="ECO:0000256" key="6">
    <source>
        <dbReference type="ARBA" id="ARBA00023136"/>
    </source>
</evidence>
<dbReference type="KEGG" id="svt:SVTN_03595"/>
<dbReference type="STRING" id="362257.SVTN_03595"/>
<keyword evidence="2 7" id="KW-0812">Transmembrane</keyword>
<feature type="transmembrane region" description="Helical" evidence="7">
    <location>
        <begin position="41"/>
        <end position="63"/>
    </location>
</feature>
<dbReference type="HOGENOM" id="CLU_000604_84_3_11"/>
<feature type="transmembrane region" description="Helical" evidence="7">
    <location>
        <begin position="269"/>
        <end position="289"/>
    </location>
</feature>
<evidence type="ECO:0000256" key="1">
    <source>
        <dbReference type="ARBA" id="ARBA00004651"/>
    </source>
</evidence>
<feature type="transmembrane region" description="Helical" evidence="7">
    <location>
        <begin position="139"/>
        <end position="165"/>
    </location>
</feature>
<dbReference type="InterPro" id="IPR003593">
    <property type="entry name" value="AAA+_ATPase"/>
</dbReference>
<dbReference type="GO" id="GO:0005886">
    <property type="term" value="C:plasma membrane"/>
    <property type="evidence" value="ECO:0007669"/>
    <property type="project" value="UniProtKB-SubCell"/>
</dbReference>
<gene>
    <name evidence="9" type="ORF">SVTN_03595</name>
</gene>
<feature type="transmembrane region" description="Helical" evidence="7">
    <location>
        <begin position="6"/>
        <end position="29"/>
    </location>
</feature>
<sequence length="599" mass="63815">MPTVTLTVLFNAALGLLPLGFVYGTSLALDRLPDALGAEGAGWNGVAEAFALALGAFVLQQVLAPFQKVLSELIARRVDGYCVRRLMARSVTEAPLAALEEQRTLNLLSDTRTAFDRVTSTPGDAVAGTLSLLARYAQLAGAVALVGLALGPVAGLLAGVTALVIRFGQRGSLGRFAGLWKGLADNRRELAYLRTAASGPAMAKEIRVLGLIGWFVRRHDAESRAYLDRLWEGRRRILFWPFVGFTLAGLAGGAGVFLILAGAAGEGRLSLLGLALAVQAVLIPMRFGVYFPESDTQTQFGVQAYHSMLEFEQLVSGPAAPPEGGEGPEPTGTVRFEQVDFHYGEAGRPVLRGLDLEIPAGTSTAVVGFNGAGKTTLVKLLTGLYTPVGGRITVGGVEPTGGRRKAWQRRIAAIFQDYVRYELTARDNIVLGAPGRLHGAEAAAAVERAVDRAGAREVVDALPDGLDTVLSGQYEGGQDLSGGQWQRLALARALYAVEAGAELLILDEPTAQLDVRAEVDFFDRFLTTTAGLTSVIISHRFSTVRRADRIVVLEDGRVAEQGSHDELLAAGGRYAELFHLQARRFADRAEDDTLLEATG</sequence>
<dbReference type="SUPFAM" id="SSF90123">
    <property type="entry name" value="ABC transporter transmembrane region"/>
    <property type="match status" value="1"/>
</dbReference>
<evidence type="ECO:0000256" key="7">
    <source>
        <dbReference type="SAM" id="Phobius"/>
    </source>
</evidence>
<dbReference type="GO" id="GO:0016887">
    <property type="term" value="F:ATP hydrolysis activity"/>
    <property type="evidence" value="ECO:0007669"/>
    <property type="project" value="InterPro"/>
</dbReference>
<dbReference type="InterPro" id="IPR027417">
    <property type="entry name" value="P-loop_NTPase"/>
</dbReference>
<evidence type="ECO:0000256" key="2">
    <source>
        <dbReference type="ARBA" id="ARBA00022692"/>
    </source>
</evidence>
<dbReference type="PROSITE" id="PS50893">
    <property type="entry name" value="ABC_TRANSPORTER_2"/>
    <property type="match status" value="1"/>
</dbReference>
<proteinExistence type="predicted"/>
<keyword evidence="4" id="KW-0067">ATP-binding</keyword>
<dbReference type="GO" id="GO:0034040">
    <property type="term" value="F:ATPase-coupled lipid transmembrane transporter activity"/>
    <property type="evidence" value="ECO:0007669"/>
    <property type="project" value="TreeGrafter"/>
</dbReference>
<dbReference type="PROSITE" id="PS00211">
    <property type="entry name" value="ABC_TRANSPORTER_1"/>
    <property type="match status" value="1"/>
</dbReference>